<keyword evidence="12" id="KW-1185">Reference proteome</keyword>
<dbReference type="AlphaFoldDB" id="A0A1L0BET1"/>
<evidence type="ECO:0000256" key="4">
    <source>
        <dbReference type="ARBA" id="ARBA00022692"/>
    </source>
</evidence>
<dbReference type="InterPro" id="IPR004648">
    <property type="entry name" value="Oligpept_transpt"/>
</dbReference>
<gene>
    <name evidence="11" type="ORF">SAMEA4029010_CIC11G00000001265</name>
</gene>
<evidence type="ECO:0000256" key="8">
    <source>
        <dbReference type="ARBA" id="ARBA00023136"/>
    </source>
</evidence>
<proteinExistence type="inferred from homology"/>
<feature type="transmembrane region" description="Helical" evidence="10">
    <location>
        <begin position="698"/>
        <end position="718"/>
    </location>
</feature>
<feature type="transmembrane region" description="Helical" evidence="10">
    <location>
        <begin position="303"/>
        <end position="324"/>
    </location>
</feature>
<evidence type="ECO:0000256" key="9">
    <source>
        <dbReference type="SAM" id="MobiDB-lite"/>
    </source>
</evidence>
<feature type="region of interest" description="Disordered" evidence="9">
    <location>
        <begin position="130"/>
        <end position="150"/>
    </location>
</feature>
<dbReference type="InterPro" id="IPR004813">
    <property type="entry name" value="OPT"/>
</dbReference>
<feature type="compositionally biased region" description="Basic and acidic residues" evidence="9">
    <location>
        <begin position="130"/>
        <end position="139"/>
    </location>
</feature>
<keyword evidence="3" id="KW-0813">Transport</keyword>
<feature type="transmembrane region" description="Helical" evidence="10">
    <location>
        <begin position="637"/>
        <end position="661"/>
    </location>
</feature>
<organism evidence="11 12">
    <name type="scientific">Sungouiella intermedia</name>
    <dbReference type="NCBI Taxonomy" id="45354"/>
    <lineage>
        <taxon>Eukaryota</taxon>
        <taxon>Fungi</taxon>
        <taxon>Dikarya</taxon>
        <taxon>Ascomycota</taxon>
        <taxon>Saccharomycotina</taxon>
        <taxon>Pichiomycetes</taxon>
        <taxon>Metschnikowiaceae</taxon>
        <taxon>Sungouiella</taxon>
    </lineage>
</organism>
<feature type="transmembrane region" description="Helical" evidence="10">
    <location>
        <begin position="760"/>
        <end position="778"/>
    </location>
</feature>
<evidence type="ECO:0000256" key="1">
    <source>
        <dbReference type="ARBA" id="ARBA00004141"/>
    </source>
</evidence>
<keyword evidence="8 10" id="KW-0472">Membrane</keyword>
<keyword evidence="4 10" id="KW-0812">Transmembrane</keyword>
<sequence length="905" mass="102285">MEKTPDIHAILSITSTGNRLDAEDHELNLQVITSNPISISAVAEGLTNDQKHYILKRLGYNVLQSFEDLPVSATFMLEKINDLTVNESVEILQQYLVEHDGDVNIPTAEYDFVEDLISGQSNSVKTKLSEATEKQEAVETSKNLDSGSSLEDNQLDGINWELKVKTEAGLIAYWSPYPEVRSVSEPFDDPSTPTETIRVYIVGLVWTCIGSFINQYFSQRQPSITLNTAVVQLFIYPSGILLEKLLPAWKFNVWKWTIDLNPGPWNYKEQMLTTLFYSVSGGTPYVSYNIHAQKISTWYNNKWAGFGYQVLLMLSTNFLGFGLAGIMRKFAVYPIQSIWPSILPTLALNKALMQPEKKEKINGWSISRYYFFFATTGASFLYFWFPDYIFQALSTFNWMTWIAPNNLNLATITGSVSGLGINPIATFDWNIINLSNTALTIPFFSQLNQYIGSVLAIFPILAVWYSNYKWTGYLPINSNGLFTNTGEAYSVAEVLNENSLLDIEKYKAYGPPFYTAANLVVYGAFFAIYPFSIVYVFATHWNQISFAIKGLWGLVRNFKKSTYEGYNDPYTRSMTKYKEVPEWAFTCVLIISIVLAILCVKLYPTETPVWGIFFAIGINFVFLIPLTIVYSVTGFSFGLNVLVELIVGYALPGNGLALMFIKALGYNVDGQAQNYITDQKMGHYLRIAPRALFRVQMLSVFVSSFVSLGTLNLAFNTIVDYCLSTQPQKFSCPGGRTFFSASVLWGVIGPKRVFGGLYPVLQWCFLIGFLLAFPCIAIKKYFKQYKIVKYFQPVLIIGGFLVYAPYNLSYYTPAFIASYFFMHLIRNRYFNWWSKYNYVLSGGLQAGVAFSAVIIFFAVQYHEKDINWWGNSVMYNGLDGAGPTRLDASTSAPDGYFGPRVGHFP</sequence>
<dbReference type="Proteomes" id="UP000182334">
    <property type="component" value="Chromosome II"/>
</dbReference>
<comment type="similarity">
    <text evidence="2">Belongs to the oligopeptide OPT transporter family.</text>
</comment>
<dbReference type="GO" id="GO:0015031">
    <property type="term" value="P:protein transport"/>
    <property type="evidence" value="ECO:0007669"/>
    <property type="project" value="UniProtKB-KW"/>
</dbReference>
<dbReference type="GO" id="GO:0016020">
    <property type="term" value="C:membrane"/>
    <property type="evidence" value="ECO:0007669"/>
    <property type="project" value="UniProtKB-SubCell"/>
</dbReference>
<dbReference type="NCBIfam" id="TIGR00727">
    <property type="entry name" value="ISP4_OPT"/>
    <property type="match status" value="1"/>
</dbReference>
<dbReference type="NCBIfam" id="TIGR00728">
    <property type="entry name" value="OPT_sfam"/>
    <property type="match status" value="1"/>
</dbReference>
<feature type="transmembrane region" description="Helical" evidence="10">
    <location>
        <begin position="447"/>
        <end position="465"/>
    </location>
</feature>
<evidence type="ECO:0000313" key="12">
    <source>
        <dbReference type="Proteomes" id="UP000182334"/>
    </source>
</evidence>
<feature type="transmembrane region" description="Helical" evidence="10">
    <location>
        <begin position="405"/>
        <end position="427"/>
    </location>
</feature>
<dbReference type="EMBL" id="LT635757">
    <property type="protein sequence ID" value="SGZ49937.1"/>
    <property type="molecule type" value="Genomic_DNA"/>
</dbReference>
<feature type="transmembrane region" description="Helical" evidence="10">
    <location>
        <begin position="730"/>
        <end position="748"/>
    </location>
</feature>
<feature type="transmembrane region" description="Helical" evidence="10">
    <location>
        <begin position="519"/>
        <end position="538"/>
    </location>
</feature>
<evidence type="ECO:0000256" key="7">
    <source>
        <dbReference type="ARBA" id="ARBA00022989"/>
    </source>
</evidence>
<evidence type="ECO:0000256" key="6">
    <source>
        <dbReference type="ARBA" id="ARBA00022927"/>
    </source>
</evidence>
<feature type="transmembrane region" description="Helical" evidence="10">
    <location>
        <begin position="583"/>
        <end position="603"/>
    </location>
</feature>
<accession>A0A1L0BET1</accession>
<feature type="transmembrane region" description="Helical" evidence="10">
    <location>
        <begin position="609"/>
        <end position="630"/>
    </location>
</feature>
<feature type="transmembrane region" description="Helical" evidence="10">
    <location>
        <begin position="838"/>
        <end position="859"/>
    </location>
</feature>
<evidence type="ECO:0000256" key="10">
    <source>
        <dbReference type="SAM" id="Phobius"/>
    </source>
</evidence>
<comment type="subcellular location">
    <subcellularLocation>
        <location evidence="1">Membrane</location>
        <topology evidence="1">Multi-pass membrane protein</topology>
    </subcellularLocation>
</comment>
<dbReference type="PANTHER" id="PTHR22601">
    <property type="entry name" value="ISP4 LIKE PROTEIN"/>
    <property type="match status" value="1"/>
</dbReference>
<feature type="transmembrane region" description="Helical" evidence="10">
    <location>
        <begin position="369"/>
        <end position="385"/>
    </location>
</feature>
<protein>
    <submittedName>
        <fullName evidence="11">CIC11C00000001265</fullName>
    </submittedName>
</protein>
<dbReference type="GO" id="GO:0035673">
    <property type="term" value="F:oligopeptide transmembrane transporter activity"/>
    <property type="evidence" value="ECO:0007669"/>
    <property type="project" value="InterPro"/>
</dbReference>
<name>A0A1L0BET1_9ASCO</name>
<feature type="compositionally biased region" description="Polar residues" evidence="9">
    <location>
        <begin position="140"/>
        <end position="150"/>
    </location>
</feature>
<evidence type="ECO:0000256" key="3">
    <source>
        <dbReference type="ARBA" id="ARBA00022448"/>
    </source>
</evidence>
<keyword evidence="7 10" id="KW-1133">Transmembrane helix</keyword>
<evidence type="ECO:0000313" key="11">
    <source>
        <dbReference type="EMBL" id="SGZ49937.1"/>
    </source>
</evidence>
<feature type="transmembrane region" description="Helical" evidence="10">
    <location>
        <begin position="810"/>
        <end position="826"/>
    </location>
</feature>
<keyword evidence="6" id="KW-0653">Protein transport</keyword>
<dbReference type="Pfam" id="PF03169">
    <property type="entry name" value="OPT"/>
    <property type="match status" value="1"/>
</dbReference>
<dbReference type="OrthoDB" id="9986677at2759"/>
<keyword evidence="5" id="KW-0571">Peptide transport</keyword>
<reference evidence="11 12" key="1">
    <citation type="submission" date="2016-10" db="EMBL/GenBank/DDBJ databases">
        <authorList>
            <person name="de Groot N.N."/>
        </authorList>
    </citation>
    <scope>NUCLEOTIDE SEQUENCE [LARGE SCALE GENOMIC DNA]</scope>
    <source>
        <strain evidence="11 12">CBS 141442</strain>
    </source>
</reference>
<evidence type="ECO:0000256" key="2">
    <source>
        <dbReference type="ARBA" id="ARBA00008807"/>
    </source>
</evidence>
<evidence type="ECO:0000256" key="5">
    <source>
        <dbReference type="ARBA" id="ARBA00022856"/>
    </source>
</evidence>